<dbReference type="PRINTS" id="PR00081">
    <property type="entry name" value="GDHRDH"/>
</dbReference>
<feature type="signal peptide" evidence="2">
    <location>
        <begin position="1"/>
        <end position="15"/>
    </location>
</feature>
<organism evidence="4">
    <name type="scientific">Medioppia subpectinata</name>
    <dbReference type="NCBI Taxonomy" id="1979941"/>
    <lineage>
        <taxon>Eukaryota</taxon>
        <taxon>Metazoa</taxon>
        <taxon>Ecdysozoa</taxon>
        <taxon>Arthropoda</taxon>
        <taxon>Chelicerata</taxon>
        <taxon>Arachnida</taxon>
        <taxon>Acari</taxon>
        <taxon>Acariformes</taxon>
        <taxon>Sarcoptiformes</taxon>
        <taxon>Oribatida</taxon>
        <taxon>Brachypylina</taxon>
        <taxon>Oppioidea</taxon>
        <taxon>Oppiidae</taxon>
        <taxon>Medioppia</taxon>
    </lineage>
</organism>
<keyword evidence="2" id="KW-0732">Signal</keyword>
<dbReference type="PRINTS" id="PR00080">
    <property type="entry name" value="SDRFAMILY"/>
</dbReference>
<dbReference type="Pfam" id="PF13561">
    <property type="entry name" value="adh_short_C2"/>
    <property type="match status" value="3"/>
</dbReference>
<dbReference type="GO" id="GO:0006629">
    <property type="term" value="P:lipid metabolic process"/>
    <property type="evidence" value="ECO:0007669"/>
    <property type="project" value="UniProtKB-ARBA"/>
</dbReference>
<dbReference type="PANTHER" id="PTHR43975">
    <property type="entry name" value="ZGC:101858"/>
    <property type="match status" value="1"/>
</dbReference>
<dbReference type="Proteomes" id="UP000759131">
    <property type="component" value="Unassembled WGS sequence"/>
</dbReference>
<evidence type="ECO:0000313" key="5">
    <source>
        <dbReference type="Proteomes" id="UP000759131"/>
    </source>
</evidence>
<dbReference type="InterPro" id="IPR036291">
    <property type="entry name" value="NAD(P)-bd_dom_sf"/>
</dbReference>
<evidence type="ECO:0000256" key="2">
    <source>
        <dbReference type="SAM" id="SignalP"/>
    </source>
</evidence>
<dbReference type="OrthoDB" id="1669814at2759"/>
<feature type="chain" id="PRO_5036403340" description="Ketoreductase domain-containing protein" evidence="2">
    <location>
        <begin position="16"/>
        <end position="813"/>
    </location>
</feature>
<dbReference type="EMBL" id="CAJPIZ010000045">
    <property type="protein sequence ID" value="CAG2100200.1"/>
    <property type="molecule type" value="Genomic_DNA"/>
</dbReference>
<dbReference type="AlphaFoldDB" id="A0A7R9KBS7"/>
<protein>
    <recommendedName>
        <fullName evidence="3">Ketoreductase domain-containing protein</fullName>
    </recommendedName>
</protein>
<keyword evidence="1" id="KW-0560">Oxidoreductase</keyword>
<accession>A0A7R9KBS7</accession>
<dbReference type="InterPro" id="IPR057326">
    <property type="entry name" value="KR_dom"/>
</dbReference>
<evidence type="ECO:0000259" key="3">
    <source>
        <dbReference type="SMART" id="SM00822"/>
    </source>
</evidence>
<dbReference type="Gene3D" id="3.40.50.720">
    <property type="entry name" value="NAD(P)-binding Rossmann-like Domain"/>
    <property type="match status" value="3"/>
</dbReference>
<dbReference type="FunFam" id="3.40.50.720:FF:000084">
    <property type="entry name" value="Short-chain dehydrogenase reductase"/>
    <property type="match status" value="3"/>
</dbReference>
<name>A0A7R9KBS7_9ACAR</name>
<dbReference type="SMART" id="SM00822">
    <property type="entry name" value="PKS_KR"/>
    <property type="match status" value="1"/>
</dbReference>
<dbReference type="InterPro" id="IPR002347">
    <property type="entry name" value="SDR_fam"/>
</dbReference>
<evidence type="ECO:0000256" key="1">
    <source>
        <dbReference type="ARBA" id="ARBA00023002"/>
    </source>
</evidence>
<dbReference type="GO" id="GO:0016491">
    <property type="term" value="F:oxidoreductase activity"/>
    <property type="evidence" value="ECO:0007669"/>
    <property type="project" value="UniProtKB-KW"/>
</dbReference>
<proteinExistence type="predicted"/>
<sequence>MKFVFLFALFSIAKANLLFNEFNDFDIQHYKDVIQSRNFTDKVVLITGSSSGIGEGIAKLFAVLGAKVVVTARKEADVHKVALELEKLSPYKIKPLEVVADLTKSEDITRLVDQTIKTFGKIDVLVNNAGGGAATYIKDTALLAAWDQVFNIDLRAVVELIHTAIPYLEKTNGTIIDTSSIAGTAPRLGMLAYNSAKAALNMLAKVLALELGPKGIRVNTISPGYTEVESHLLPPDFKKIIEKQTPLKRIGQPLDMAKAVAFLASSDADFITGAEIVFTLLLALFSIVKANEFNDFDIQHYKDVIQSRNFTDKVVLITGSSSGIGEGIAKLFAVLGAKVVVTARKEADVHRVALELEKLSPYKIKPLEIAADLTKSEDINRLVDQTIKTFGKLDVLVNNAGIGLSTFIKDTGLMATWDQVFNVDLRAVVELTHTAVPYLEKTNGTIIDTSSILDTAPRLSAMAYNCAKAALTMLAKVLALELGPKGIRVNTISPGFTEVESHLFPPDFKKLVEKRTPLKRIGQPLDMAKAVAFLASSDADFITGADIDFTYDDYKAVAQSRNFTDKVILVTGSSSGIGAEITKLFSILGARVVVTGRKAPEVEKVAKEVQELSPKQLKPLQVVADLTKTDDLNRLLDETIKTFGKLDVLVNNAGIYFNTTIADANLLTKWDQIFAIDLRAVVQLIQQSVPHLKKTNGTIIDISAIEGTRPMLNYMAYDAAVAARDMMGKVVAMELGSSGVRINSLSPGFILHKDIKVPIDKQEQIKKETPLGRPGFPLDIARGVAFLASSDAQFITGINLVVDGGLIFNMTPI</sequence>
<feature type="domain" description="Ketoreductase" evidence="3">
    <location>
        <begin position="42"/>
        <end position="224"/>
    </location>
</feature>
<dbReference type="PANTHER" id="PTHR43975:SF2">
    <property type="entry name" value="EG:BACR7A4.14 PROTEIN-RELATED"/>
    <property type="match status" value="1"/>
</dbReference>
<reference evidence="4" key="1">
    <citation type="submission" date="2020-11" db="EMBL/GenBank/DDBJ databases">
        <authorList>
            <person name="Tran Van P."/>
        </authorList>
    </citation>
    <scope>NUCLEOTIDE SEQUENCE</scope>
</reference>
<dbReference type="InterPro" id="IPR020904">
    <property type="entry name" value="Sc_DH/Rdtase_CS"/>
</dbReference>
<gene>
    <name evidence="4" type="ORF">OSB1V03_LOCUS269</name>
</gene>
<dbReference type="SUPFAM" id="SSF51735">
    <property type="entry name" value="NAD(P)-binding Rossmann-fold domains"/>
    <property type="match status" value="3"/>
</dbReference>
<dbReference type="EMBL" id="OC854620">
    <property type="protein sequence ID" value="CAD7619770.1"/>
    <property type="molecule type" value="Genomic_DNA"/>
</dbReference>
<evidence type="ECO:0000313" key="4">
    <source>
        <dbReference type="EMBL" id="CAD7619770.1"/>
    </source>
</evidence>
<keyword evidence="5" id="KW-1185">Reference proteome</keyword>
<dbReference type="PROSITE" id="PS00061">
    <property type="entry name" value="ADH_SHORT"/>
    <property type="match status" value="2"/>
</dbReference>